<organism evidence="3 4">
    <name type="scientific">Setaria digitata</name>
    <dbReference type="NCBI Taxonomy" id="48799"/>
    <lineage>
        <taxon>Eukaryota</taxon>
        <taxon>Metazoa</taxon>
        <taxon>Ecdysozoa</taxon>
        <taxon>Nematoda</taxon>
        <taxon>Chromadorea</taxon>
        <taxon>Rhabditida</taxon>
        <taxon>Spirurina</taxon>
        <taxon>Spiruromorpha</taxon>
        <taxon>Filarioidea</taxon>
        <taxon>Setariidae</taxon>
        <taxon>Setaria</taxon>
    </lineage>
</organism>
<evidence type="ECO:0000256" key="1">
    <source>
        <dbReference type="ARBA" id="ARBA00023121"/>
    </source>
</evidence>
<dbReference type="SUPFAM" id="SSF47027">
    <property type="entry name" value="Acyl-CoA binding protein"/>
    <property type="match status" value="1"/>
</dbReference>
<dbReference type="WBParaSite" id="sdigi.contig445.g8371.t1">
    <property type="protein sequence ID" value="sdigi.contig445.g8371.t1"/>
    <property type="gene ID" value="sdigi.contig445.g8371"/>
</dbReference>
<dbReference type="InterPro" id="IPR035984">
    <property type="entry name" value="Acyl-CoA-binding_sf"/>
</dbReference>
<proteinExistence type="predicted"/>
<evidence type="ECO:0000313" key="3">
    <source>
        <dbReference type="Proteomes" id="UP000887581"/>
    </source>
</evidence>
<dbReference type="Gene3D" id="1.20.80.10">
    <property type="match status" value="1"/>
</dbReference>
<dbReference type="GO" id="GO:0005737">
    <property type="term" value="C:cytoplasm"/>
    <property type="evidence" value="ECO:0007669"/>
    <property type="project" value="TreeGrafter"/>
</dbReference>
<dbReference type="Proteomes" id="UP000887581">
    <property type="component" value="Unplaced"/>
</dbReference>
<dbReference type="InterPro" id="IPR000582">
    <property type="entry name" value="Acyl-CoA-binding_protein"/>
</dbReference>
<feature type="domain" description="ACB" evidence="2">
    <location>
        <begin position="14"/>
        <end position="103"/>
    </location>
</feature>
<reference evidence="4" key="1">
    <citation type="submission" date="2022-11" db="UniProtKB">
        <authorList>
            <consortium name="WormBaseParasite"/>
        </authorList>
    </citation>
    <scope>IDENTIFICATION</scope>
</reference>
<evidence type="ECO:0000259" key="2">
    <source>
        <dbReference type="PROSITE" id="PS51228"/>
    </source>
</evidence>
<dbReference type="GO" id="GO:0006631">
    <property type="term" value="P:fatty acid metabolic process"/>
    <property type="evidence" value="ECO:0007669"/>
    <property type="project" value="TreeGrafter"/>
</dbReference>
<keyword evidence="1" id="KW-0446">Lipid-binding</keyword>
<accession>A0A915Q1G1</accession>
<sequence>MVANLTETNDESMCDVAFHAAVDIIQNVPEKGPVSISASQKLRLYSLFKQGVTGKCDIPCPPFWHTFDRLKWRAWNSLGSMDSMEAKKAYVAELKNIINSVRREYDIIELAKGSDERTKELLKQKLSILGYDVNDFKMTEDFNGFTKQLRDTAEENYEGRRRMRSNGDEELSDHYSESSTCTGEYVDAFCCNHWKNISFVIDASTLLL</sequence>
<dbReference type="AlphaFoldDB" id="A0A915Q1G1"/>
<dbReference type="PANTHER" id="PTHR23310">
    <property type="entry name" value="ACYL-COA-BINDING PROTEIN, ACBP"/>
    <property type="match status" value="1"/>
</dbReference>
<dbReference type="GO" id="GO:0000062">
    <property type="term" value="F:fatty-acyl-CoA binding"/>
    <property type="evidence" value="ECO:0007669"/>
    <property type="project" value="InterPro"/>
</dbReference>
<dbReference type="InterPro" id="IPR014352">
    <property type="entry name" value="FERM/acyl-CoA-bd_prot_sf"/>
</dbReference>
<dbReference type="Pfam" id="PF00887">
    <property type="entry name" value="ACBP"/>
    <property type="match status" value="1"/>
</dbReference>
<dbReference type="PANTHER" id="PTHR23310:SF77">
    <property type="entry name" value="LD25952P"/>
    <property type="match status" value="1"/>
</dbReference>
<dbReference type="PROSITE" id="PS51228">
    <property type="entry name" value="ACB_2"/>
    <property type="match status" value="1"/>
</dbReference>
<protein>
    <submittedName>
        <fullName evidence="4">ACB domain-containing protein</fullName>
    </submittedName>
</protein>
<keyword evidence="3" id="KW-1185">Reference proteome</keyword>
<name>A0A915Q1G1_9BILA</name>
<dbReference type="PRINTS" id="PR00689">
    <property type="entry name" value="ACOABINDINGP"/>
</dbReference>
<evidence type="ECO:0000313" key="4">
    <source>
        <dbReference type="WBParaSite" id="sdigi.contig445.g8371.t1"/>
    </source>
</evidence>